<reference evidence="1 2" key="2">
    <citation type="journal article" date="2016" name="Genome Announc.">
        <title>Genome Sequence of a Gram-Positive Diazotroph, Paenibacillus durus Type Strain ATCC 35681.</title>
        <authorList>
            <person name="Halim M.A."/>
            <person name="Rahman A.Y."/>
            <person name="Sim K.S."/>
            <person name="Yam H.C."/>
            <person name="Rahim A.A."/>
            <person name="Ghazali A.H."/>
            <person name="Najimudin N."/>
        </authorList>
    </citation>
    <scope>NUCLEOTIDE SEQUENCE [LARGE SCALE GENOMIC DNA]</scope>
    <source>
        <strain evidence="1 2">ATCC 35681</strain>
    </source>
</reference>
<dbReference type="OrthoDB" id="2620644at2"/>
<reference evidence="1 2" key="1">
    <citation type="submission" date="2015-03" db="EMBL/GenBank/DDBJ databases">
        <authorList>
            <person name="Abdul Halim M."/>
        </authorList>
    </citation>
    <scope>NUCLEOTIDE SEQUENCE [LARGE SCALE GENOMIC DNA]</scope>
    <source>
        <strain evidence="1 2">ATCC 35681</strain>
    </source>
</reference>
<name>A0A0F7CG88_PAEDU</name>
<evidence type="ECO:0000313" key="1">
    <source>
        <dbReference type="EMBL" id="AKG33296.1"/>
    </source>
</evidence>
<accession>A0A0F7CG88</accession>
<organism evidence="1 2">
    <name type="scientific">Paenibacillus durus ATCC 35681</name>
    <dbReference type="NCBI Taxonomy" id="1333534"/>
    <lineage>
        <taxon>Bacteria</taxon>
        <taxon>Bacillati</taxon>
        <taxon>Bacillota</taxon>
        <taxon>Bacilli</taxon>
        <taxon>Bacillales</taxon>
        <taxon>Paenibacillaceae</taxon>
        <taxon>Paenibacillus</taxon>
    </lineage>
</organism>
<dbReference type="PATRIC" id="fig|1333534.5.peg.137"/>
<sequence>MKVEWTAPALKRLAQIKSKYFSDEETAEYRIRLVQRIEEKILLTGTVFRSRYFKNTFLVHVDRFIVSFRPSKDGTAYTITALKHARQNKKA</sequence>
<evidence type="ECO:0000313" key="2">
    <source>
        <dbReference type="Proteomes" id="UP000034189"/>
    </source>
</evidence>
<evidence type="ECO:0008006" key="3">
    <source>
        <dbReference type="Google" id="ProtNLM"/>
    </source>
</evidence>
<protein>
    <recommendedName>
        <fullName evidence="3">Type II toxin-antitoxin system RelE/ParE family toxin</fullName>
    </recommendedName>
</protein>
<dbReference type="RefSeq" id="WP_025699195.1">
    <property type="nucleotide sequence ID" value="NZ_ASQQ01000654.1"/>
</dbReference>
<gene>
    <name evidence="1" type="ORF">VK70_00610</name>
</gene>
<proteinExistence type="predicted"/>
<dbReference type="EMBL" id="CP011114">
    <property type="protein sequence ID" value="AKG33296.1"/>
    <property type="molecule type" value="Genomic_DNA"/>
</dbReference>
<dbReference type="Proteomes" id="UP000034189">
    <property type="component" value="Chromosome"/>
</dbReference>
<dbReference type="AlphaFoldDB" id="A0A0F7CG88"/>
<dbReference type="HOGENOM" id="CLU_2424122_0_0_9"/>